<evidence type="ECO:0000256" key="1">
    <source>
        <dbReference type="ARBA" id="ARBA00022618"/>
    </source>
</evidence>
<comment type="caution">
    <text evidence="7">The sequence shown here is derived from an EMBL/GenBank/DDBJ whole genome shotgun (WGS) entry which is preliminary data.</text>
</comment>
<evidence type="ECO:0000259" key="6">
    <source>
        <dbReference type="SMART" id="SM01332"/>
    </source>
</evidence>
<evidence type="ECO:0000256" key="4">
    <source>
        <dbReference type="RuleBase" id="RU000383"/>
    </source>
</evidence>
<feature type="domain" description="Cyclin C-terminal" evidence="6">
    <location>
        <begin position="1702"/>
        <end position="1819"/>
    </location>
</feature>
<dbReference type="Proteomes" id="UP000572268">
    <property type="component" value="Unassembled WGS sequence"/>
</dbReference>
<dbReference type="SUPFAM" id="SSF47954">
    <property type="entry name" value="Cyclin-like"/>
    <property type="match status" value="2"/>
</dbReference>
<dbReference type="InterPro" id="IPR004367">
    <property type="entry name" value="Cyclin_C-dom"/>
</dbReference>
<accession>A0A7J6LDR5</accession>
<keyword evidence="1" id="KW-0132">Cell division</keyword>
<dbReference type="Gene3D" id="1.10.472.10">
    <property type="entry name" value="Cyclin-like"/>
    <property type="match status" value="2"/>
</dbReference>
<keyword evidence="3" id="KW-0131">Cell cycle</keyword>
<dbReference type="GO" id="GO:0051301">
    <property type="term" value="P:cell division"/>
    <property type="evidence" value="ECO:0007669"/>
    <property type="project" value="UniProtKB-KW"/>
</dbReference>
<dbReference type="PANTHER" id="PTHR10177">
    <property type="entry name" value="CYCLINS"/>
    <property type="match status" value="1"/>
</dbReference>
<reference evidence="7 8" key="1">
    <citation type="submission" date="2020-04" db="EMBL/GenBank/DDBJ databases">
        <title>Perkinsus olseni comparative genomics.</title>
        <authorList>
            <person name="Bogema D.R."/>
        </authorList>
    </citation>
    <scope>NUCLEOTIDE SEQUENCE [LARGE SCALE GENOMIC DNA]</scope>
    <source>
        <strain evidence="7">ATCC PRA-31</strain>
    </source>
</reference>
<sequence>MAQHGGGGDRKIQHKLDDIKTRLWAPLVPIGREAVVAAQNLAKKHPSDREAVLNLLVAAATAETSTRRAEDANLTAGLDGRPVGEVIGKHKVDESPSSPVCTSPHRAVRGFIIDMLVASMMTDDDAVFGQTEIMSKLRSAAASEGLEGIDDVPWWLSLYVHDLGSARRMNSERKMIFESEISELVARHPCRSLCRPVITEVLSDISPVDVGLRPAIRRCLTVLPIDTLRVLLSYSTDGRDYWLIQDIISTVVQVPLTDYHTFADIISIIISAVGIPVDQALMLVLERLLRIVSSSGTRYDDAQVPGLIRILANIRQNGGANVMAETSLVLEVVVAICLWEMGDDLSCHTAEMLIECCPVVYLDDPPRDLLVAAVMALQDDRLSTGLDKKLSSQAREVASVQQREQHDDHGLDVGCLPLATMWLEWSKATMHANITNEDMPPLALATLLYRLASAPEVVDEHLAVCLVSGRGFSLRLLPHLARLIPKLSPKGSEMLAYALAAHLESHKEISKHAAVKPMVYRTMTTLFPLPLAAAAVARHLLRIIPDVYIDKMLGKLERDDASMEESYLQLLEAYTAEYPARVAGTHLDRVQQLLALERSDHARSRGLLMIRRLCMVLELAVDVPGWSGVEFIWEDIYEGSSSSSFNRHAWDALARVVRSRGKQFIIDGPPDQAGPLLAAFTPTTVVQLANDVIDNQLPEGKEDRAALASCLAAFADINVSDIGRSAFVASSAAAEGTTSNDISPLGRRLHGFLRTASRRSPLAQLAISKGPGGATLPVLRRLLSTVRVLPSGVFGGGYMLAMNWKKFMNRLVKSGDAKPVEIFDTLMDALPTDPGNALLALSALGRCRAMQFSMKARDAIEGVLYTKADILDSLRSLAVIALALLLGSLPYAQATATAEGLFASLDGSSSAGRDSTITTRLWMMPYWCLINRDKVEEVISRLIVGCKADPATATACGYGLALLVTLHWGRPEVLQSLASRLKDTPPTSADLCARVLCGLDVGSHCEFKGELGMIAAGLAGVPPDRIDGYGRSDPELRVLYLGALYGCPGTLPAISQDNFTAPRNSSSDNPLAVVDKLEKYDSECTIGVAVQLMHSAESITWASANRKRREINNLSYVKEGTALQLIMQGSQAATSSLRHEISLAAAASLSEPLPRKCMRILLGGAQRLSPTSELKIRLLSYFGEVGLSELFNLYTRASSVPTETQLCLVRSIPSLPMEAMDAPMLSAIICLAEAAAGNEEMCAAFLSAMVTMLTKWRGSSEDSNDCEKLCGEIVESLVKEVPRLFVYPRLWPCCSSLLAGNISETSVEEVKKLNPLLTSRIAKYQPFVRRELLLLLGDCNDAIYRAGNLLKIADNFVCIGSGSVQGSRRSILGLAERFKDKEDDDTGRKICRRLAAAVGLSMAAPRELRLATTSHDVTERIDDILPVCLAREWRPVPCALINNIDQTIDYVGKRLICEDIFPACDDPNIHQLVEGMFSTNYCVSYPTASSYSIIIHSPAKLPLLLLLLLGTTVFHGHRCQSVSSYLRLMFRPANLIGPNGGCADDAKRVRVCLKQPPRDGPRNGSAEYIEIIAANELAADGQGKRTYLDEPLRCLTAAMRATLIEWMIEVHDTMDNTSRQESLFLAVDIVDRYLAAVPGTRSRDLQLVGCAALLIAMKFEDINHPDLRGMVSTCGHGTYSTAELAQMEVNILNTIGFELKRPTAVFFLSVMLRHLVGDVEWWLGMYLLHLALLDPHFLARPYTLLAAVVGRAVANLLPSATLTRFSWSGFEPTIVEPLCEHLLSLYEQAQRRPNDPLYAAVTSKFSKMAFVRVASHVPTG</sequence>
<protein>
    <submittedName>
        <fullName evidence="7">Uncharacterized protein</fullName>
    </submittedName>
</protein>
<gene>
    <name evidence="7" type="ORF">FOL46_007438</name>
</gene>
<evidence type="ECO:0000259" key="5">
    <source>
        <dbReference type="SMART" id="SM00385"/>
    </source>
</evidence>
<dbReference type="InterPro" id="IPR013763">
    <property type="entry name" value="Cyclin-like_dom"/>
</dbReference>
<dbReference type="InterPro" id="IPR006671">
    <property type="entry name" value="Cyclin_N"/>
</dbReference>
<dbReference type="InterPro" id="IPR036915">
    <property type="entry name" value="Cyclin-like_sf"/>
</dbReference>
<evidence type="ECO:0000313" key="8">
    <source>
        <dbReference type="Proteomes" id="UP000572268"/>
    </source>
</evidence>
<dbReference type="InterPro" id="IPR039361">
    <property type="entry name" value="Cyclin"/>
</dbReference>
<evidence type="ECO:0000256" key="2">
    <source>
        <dbReference type="ARBA" id="ARBA00023127"/>
    </source>
</evidence>
<dbReference type="EMBL" id="JABANN010000526">
    <property type="protein sequence ID" value="KAF4657359.1"/>
    <property type="molecule type" value="Genomic_DNA"/>
</dbReference>
<evidence type="ECO:0000313" key="7">
    <source>
        <dbReference type="EMBL" id="KAF4657359.1"/>
    </source>
</evidence>
<dbReference type="FunFam" id="1.10.472.10:FF:000001">
    <property type="entry name" value="G2/mitotic-specific cyclin"/>
    <property type="match status" value="1"/>
</dbReference>
<evidence type="ECO:0000256" key="3">
    <source>
        <dbReference type="ARBA" id="ARBA00023306"/>
    </source>
</evidence>
<name>A0A7J6LDR5_PEROL</name>
<feature type="domain" description="Cyclin-like" evidence="5">
    <location>
        <begin position="1605"/>
        <end position="1693"/>
    </location>
</feature>
<comment type="similarity">
    <text evidence="4">Belongs to the cyclin family.</text>
</comment>
<keyword evidence="2 4" id="KW-0195">Cyclin</keyword>
<dbReference type="SMART" id="SM01332">
    <property type="entry name" value="Cyclin_C"/>
    <property type="match status" value="1"/>
</dbReference>
<dbReference type="Pfam" id="PF02984">
    <property type="entry name" value="Cyclin_C"/>
    <property type="match status" value="1"/>
</dbReference>
<organism evidence="7 8">
    <name type="scientific">Perkinsus olseni</name>
    <name type="common">Perkinsus atlanticus</name>
    <dbReference type="NCBI Taxonomy" id="32597"/>
    <lineage>
        <taxon>Eukaryota</taxon>
        <taxon>Sar</taxon>
        <taxon>Alveolata</taxon>
        <taxon>Perkinsozoa</taxon>
        <taxon>Perkinsea</taxon>
        <taxon>Perkinsida</taxon>
        <taxon>Perkinsidae</taxon>
        <taxon>Perkinsus</taxon>
    </lineage>
</organism>
<proteinExistence type="inferred from homology"/>
<dbReference type="SMART" id="SM00385">
    <property type="entry name" value="CYCLIN"/>
    <property type="match status" value="1"/>
</dbReference>
<dbReference type="Pfam" id="PF00134">
    <property type="entry name" value="Cyclin_N"/>
    <property type="match status" value="1"/>
</dbReference>